<name>A0AAE3HBK6_9EURY</name>
<evidence type="ECO:0000256" key="1">
    <source>
        <dbReference type="SAM" id="Phobius"/>
    </source>
</evidence>
<accession>A0AAE3HBK6</accession>
<dbReference type="InterPro" id="IPR002849">
    <property type="entry name" value="DUF131"/>
</dbReference>
<keyword evidence="3" id="KW-1185">Reference proteome</keyword>
<dbReference type="NCBIfam" id="TIGR00304">
    <property type="entry name" value="TIGR00304 family membrane protein"/>
    <property type="match status" value="1"/>
</dbReference>
<keyword evidence="1" id="KW-0472">Membrane</keyword>
<evidence type="ECO:0000313" key="3">
    <source>
        <dbReference type="Proteomes" id="UP001206983"/>
    </source>
</evidence>
<evidence type="ECO:0000313" key="2">
    <source>
        <dbReference type="EMBL" id="MCQ6962803.1"/>
    </source>
</evidence>
<proteinExistence type="predicted"/>
<evidence type="ECO:0008006" key="4">
    <source>
        <dbReference type="Google" id="ProtNLM"/>
    </source>
</evidence>
<keyword evidence="1" id="KW-1133">Transmembrane helix</keyword>
<organism evidence="2 3">
    <name type="scientific">Methanolobus chelungpuianus</name>
    <dbReference type="NCBI Taxonomy" id="502115"/>
    <lineage>
        <taxon>Archaea</taxon>
        <taxon>Methanobacteriati</taxon>
        <taxon>Methanobacteriota</taxon>
        <taxon>Stenosarchaea group</taxon>
        <taxon>Methanomicrobia</taxon>
        <taxon>Methanosarcinales</taxon>
        <taxon>Methanosarcinaceae</taxon>
        <taxon>Methanolobus</taxon>
    </lineage>
</organism>
<dbReference type="AlphaFoldDB" id="A0AAE3HBK6"/>
<reference evidence="2 3" key="1">
    <citation type="journal article" date="2011" name="Appl. Environ. Microbiol.">
        <title>Methanogenic archaea isolated from Taiwan's Chelungpu fault.</title>
        <authorList>
            <person name="Wu S.Y."/>
            <person name="Lai M.C."/>
        </authorList>
    </citation>
    <scope>NUCLEOTIDE SEQUENCE [LARGE SCALE GENOMIC DNA]</scope>
    <source>
        <strain evidence="2 3">St545Mb</strain>
    </source>
</reference>
<sequence>MSFFENLLKTGFFLVFLGFLLLFLGTLLSAGQGNGDFGGLILIGPIPIAFGSSPGITSTMMWAGLVIALVYLVVLRRFR</sequence>
<protein>
    <recommendedName>
        <fullName evidence="4">TIGR00304 family protein</fullName>
    </recommendedName>
</protein>
<feature type="transmembrane region" description="Helical" evidence="1">
    <location>
        <begin position="53"/>
        <end position="74"/>
    </location>
</feature>
<dbReference type="Proteomes" id="UP001206983">
    <property type="component" value="Unassembled WGS sequence"/>
</dbReference>
<gene>
    <name evidence="2" type="ORF">PV02_06815</name>
</gene>
<dbReference type="EMBL" id="JTEO01000004">
    <property type="protein sequence ID" value="MCQ6962803.1"/>
    <property type="molecule type" value="Genomic_DNA"/>
</dbReference>
<keyword evidence="1" id="KW-0812">Transmembrane</keyword>
<comment type="caution">
    <text evidence="2">The sequence shown here is derived from an EMBL/GenBank/DDBJ whole genome shotgun (WGS) entry which is preliminary data.</text>
</comment>
<dbReference type="RefSeq" id="WP_256622648.1">
    <property type="nucleotide sequence ID" value="NZ_JTEO01000004.1"/>
</dbReference>
<dbReference type="Pfam" id="PF01998">
    <property type="entry name" value="DUF131"/>
    <property type="match status" value="1"/>
</dbReference>